<feature type="transmembrane region" description="Helical" evidence="2">
    <location>
        <begin position="44"/>
        <end position="63"/>
    </location>
</feature>
<sequence length="200" mass="21383">MNDDDDLRERLRHADPAASLPPAAPDQVRQLTEEVMSRNHTRRWALPVAAALVLLAGGTAWAMTRPAPVEVPTAIATERPDSTGRTDLTDKTVTLTANGAAAKCIEPTADRLSEISDFAFEGTVGKVENDVVTLDVTKVFRGDPATTVQVEQSADHSEANEKFAVGKSYLVAAAEGRVLICGYTGPTDGFGLRDLYEAAF</sequence>
<reference evidence="3 4" key="1">
    <citation type="submission" date="2021-01" db="EMBL/GenBank/DDBJ databases">
        <title>Whole genome shotgun sequence of Actinoplanes couchii NBRC 106145.</title>
        <authorList>
            <person name="Komaki H."/>
            <person name="Tamura T."/>
        </authorList>
    </citation>
    <scope>NUCLEOTIDE SEQUENCE [LARGE SCALE GENOMIC DNA]</scope>
    <source>
        <strain evidence="3 4">NBRC 106145</strain>
    </source>
</reference>
<dbReference type="RefSeq" id="WP_203795383.1">
    <property type="nucleotide sequence ID" value="NZ_BAAAQE010000035.1"/>
</dbReference>
<organism evidence="3 4">
    <name type="scientific">Actinoplanes couchii</name>
    <dbReference type="NCBI Taxonomy" id="403638"/>
    <lineage>
        <taxon>Bacteria</taxon>
        <taxon>Bacillati</taxon>
        <taxon>Actinomycetota</taxon>
        <taxon>Actinomycetes</taxon>
        <taxon>Micromonosporales</taxon>
        <taxon>Micromonosporaceae</taxon>
        <taxon>Actinoplanes</taxon>
    </lineage>
</organism>
<feature type="region of interest" description="Disordered" evidence="1">
    <location>
        <begin position="1"/>
        <end position="26"/>
    </location>
</feature>
<keyword evidence="2" id="KW-0812">Transmembrane</keyword>
<keyword evidence="2" id="KW-0472">Membrane</keyword>
<name>A0ABQ3X6Z4_9ACTN</name>
<keyword evidence="2" id="KW-1133">Transmembrane helix</keyword>
<dbReference type="Proteomes" id="UP000612282">
    <property type="component" value="Unassembled WGS sequence"/>
</dbReference>
<evidence type="ECO:0000313" key="3">
    <source>
        <dbReference type="EMBL" id="GID54290.1"/>
    </source>
</evidence>
<dbReference type="EMBL" id="BOMG01000039">
    <property type="protein sequence ID" value="GID54290.1"/>
    <property type="molecule type" value="Genomic_DNA"/>
</dbReference>
<gene>
    <name evidence="3" type="ORF">Aco03nite_026940</name>
</gene>
<proteinExistence type="predicted"/>
<evidence type="ECO:0000256" key="1">
    <source>
        <dbReference type="SAM" id="MobiDB-lite"/>
    </source>
</evidence>
<protein>
    <submittedName>
        <fullName evidence="3">Uncharacterized protein</fullName>
    </submittedName>
</protein>
<keyword evidence="4" id="KW-1185">Reference proteome</keyword>
<evidence type="ECO:0000313" key="4">
    <source>
        <dbReference type="Proteomes" id="UP000612282"/>
    </source>
</evidence>
<accession>A0ABQ3X6Z4</accession>
<evidence type="ECO:0000256" key="2">
    <source>
        <dbReference type="SAM" id="Phobius"/>
    </source>
</evidence>
<comment type="caution">
    <text evidence="3">The sequence shown here is derived from an EMBL/GenBank/DDBJ whole genome shotgun (WGS) entry which is preliminary data.</text>
</comment>